<gene>
    <name evidence="1" type="ORF">MACH26_13330</name>
</gene>
<dbReference type="InterPro" id="IPR011006">
    <property type="entry name" value="CheY-like_superfamily"/>
</dbReference>
<dbReference type="RefSeq" id="WP_338291807.1">
    <property type="nucleotide sequence ID" value="NZ_AP027272.1"/>
</dbReference>
<evidence type="ECO:0000313" key="1">
    <source>
        <dbReference type="EMBL" id="BDX05812.1"/>
    </source>
</evidence>
<dbReference type="AlphaFoldDB" id="A0AA48HLM6"/>
<proteinExistence type="predicted"/>
<organism evidence="1 2">
    <name type="scientific">Planctobacterium marinum</name>
    <dbReference type="NCBI Taxonomy" id="1631968"/>
    <lineage>
        <taxon>Bacteria</taxon>
        <taxon>Pseudomonadati</taxon>
        <taxon>Pseudomonadota</taxon>
        <taxon>Gammaproteobacteria</taxon>
        <taxon>Alteromonadales</taxon>
        <taxon>Alteromonadaceae</taxon>
        <taxon>Planctobacterium</taxon>
    </lineage>
</organism>
<sequence length="501" mass="58284">MAFFDLKIRIIDPSLQNRNMFKDILTQIGQPDVLLQSDARQLFNRDKSLPCDLVFINADVGYGLSAPDIIRFLTRDHLVPNWCKFVIVSEDDNYGLSAPIFRYLQTEIIHLPVNFQTMRYLIYRAITSIKLFKPILSRLHKLAPAELVKQVTEIKPKYKDPIVDDELLVMKLQLLMQAKQPELALKLADKIRDPACRFRELAYINTVTGQEDAIRELCAEAERKQQFLFGRVYLMTYLSVSERNYRSALRHFQRLPSEKLRGNDAQTYALLLQQAEGLQKALSFINGRLSRASRTSMLYSNLVATKTKLYFVALATGNLDGLSKPDIYMMIQELADHRIWQKGEFKYSAYAPFLELGMALHEGKAVAEELFELLYVQMKKLDISQLNVLLFAANKLEKHNASREIHERLEQSMAKVEVSPELISFLILNDVVLRSSMTPERLKFRLEYLGLNHWQSGRHYRALVRFKDLLSQYDETPETEKQMRRLIKESGLTRYWRYLAV</sequence>
<dbReference type="Proteomes" id="UP001333710">
    <property type="component" value="Chromosome"/>
</dbReference>
<dbReference type="KEGG" id="pmaw:MACH26_13330"/>
<evidence type="ECO:0000313" key="2">
    <source>
        <dbReference type="Proteomes" id="UP001333710"/>
    </source>
</evidence>
<protein>
    <submittedName>
        <fullName evidence="1">Uncharacterized protein</fullName>
    </submittedName>
</protein>
<dbReference type="EMBL" id="AP027272">
    <property type="protein sequence ID" value="BDX05812.1"/>
    <property type="molecule type" value="Genomic_DNA"/>
</dbReference>
<accession>A0AA48HLM6</accession>
<reference evidence="1" key="1">
    <citation type="submission" date="2023-01" db="EMBL/GenBank/DDBJ databases">
        <title>Complete genome sequence of Planctobacterium marinum strain Dej080120_11.</title>
        <authorList>
            <person name="Ueki S."/>
            <person name="Maruyama F."/>
        </authorList>
    </citation>
    <scope>NUCLEOTIDE SEQUENCE</scope>
    <source>
        <strain evidence="1">Dej080120_11</strain>
    </source>
</reference>
<dbReference type="SUPFAM" id="SSF52172">
    <property type="entry name" value="CheY-like"/>
    <property type="match status" value="1"/>
</dbReference>
<name>A0AA48HLM6_9ALTE</name>
<keyword evidence="2" id="KW-1185">Reference proteome</keyword>